<gene>
    <name evidence="1" type="ORF">A2Y67_03855</name>
</gene>
<reference evidence="1 2" key="1">
    <citation type="journal article" date="2016" name="Nat. Commun.">
        <title>Thousands of microbial genomes shed light on interconnected biogeochemical processes in an aquifer system.</title>
        <authorList>
            <person name="Anantharaman K."/>
            <person name="Brown C.T."/>
            <person name="Hug L.A."/>
            <person name="Sharon I."/>
            <person name="Castelle C.J."/>
            <person name="Probst A.J."/>
            <person name="Thomas B.C."/>
            <person name="Singh A."/>
            <person name="Wilkins M.J."/>
            <person name="Karaoz U."/>
            <person name="Brodie E.L."/>
            <person name="Williams K.H."/>
            <person name="Hubbard S.S."/>
            <person name="Banfield J.F."/>
        </authorList>
    </citation>
    <scope>NUCLEOTIDE SEQUENCE [LARGE SCALE GENOMIC DNA]</scope>
</reference>
<sequence>MKLVREKGMPPIIPFCGYIAKDLFRDTGRIGLFHFGAYEFGAENEIGRDFDGVYQMRHGRDGRIAVKMRFQKSREEYPTVARVACWNKFAAGMAAWKALTIEQKMVYNEVGKRRKKYGSNLFMKQYMLS</sequence>
<dbReference type="AlphaFoldDB" id="A0A1G1XQP5"/>
<accession>A0A1G1XQP5</accession>
<dbReference type="EMBL" id="MHIA01000021">
    <property type="protein sequence ID" value="OGY41926.1"/>
    <property type="molecule type" value="Genomic_DNA"/>
</dbReference>
<proteinExistence type="predicted"/>
<organism evidence="1 2">
    <name type="scientific">Candidatus Buchananbacteria bacterium RBG_13_39_9</name>
    <dbReference type="NCBI Taxonomy" id="1797531"/>
    <lineage>
        <taxon>Bacteria</taxon>
        <taxon>Candidatus Buchananiibacteriota</taxon>
    </lineage>
</organism>
<protein>
    <submittedName>
        <fullName evidence="1">Uncharacterized protein</fullName>
    </submittedName>
</protein>
<dbReference type="Proteomes" id="UP000176260">
    <property type="component" value="Unassembled WGS sequence"/>
</dbReference>
<evidence type="ECO:0000313" key="1">
    <source>
        <dbReference type="EMBL" id="OGY41926.1"/>
    </source>
</evidence>
<evidence type="ECO:0000313" key="2">
    <source>
        <dbReference type="Proteomes" id="UP000176260"/>
    </source>
</evidence>
<comment type="caution">
    <text evidence="1">The sequence shown here is derived from an EMBL/GenBank/DDBJ whole genome shotgun (WGS) entry which is preliminary data.</text>
</comment>
<name>A0A1G1XQP5_9BACT</name>